<dbReference type="GO" id="GO:0005615">
    <property type="term" value="C:extracellular space"/>
    <property type="evidence" value="ECO:0007669"/>
    <property type="project" value="TreeGrafter"/>
</dbReference>
<evidence type="ECO:0000259" key="8">
    <source>
        <dbReference type="Pfam" id="PF00246"/>
    </source>
</evidence>
<evidence type="ECO:0000313" key="10">
    <source>
        <dbReference type="Proteomes" id="UP000428260"/>
    </source>
</evidence>
<keyword evidence="10" id="KW-1185">Reference proteome</keyword>
<feature type="signal peptide" evidence="7">
    <location>
        <begin position="1"/>
        <end position="25"/>
    </location>
</feature>
<dbReference type="Proteomes" id="UP000428260">
    <property type="component" value="Chromosome"/>
</dbReference>
<dbReference type="GO" id="GO:0006508">
    <property type="term" value="P:proteolysis"/>
    <property type="evidence" value="ECO:0007669"/>
    <property type="project" value="UniProtKB-KW"/>
</dbReference>
<dbReference type="RefSeq" id="WP_158862121.1">
    <property type="nucleotide sequence ID" value="NZ_CP046401.1"/>
</dbReference>
<comment type="similarity">
    <text evidence="2">Belongs to the peptidase M14 family.</text>
</comment>
<dbReference type="AlphaFoldDB" id="A0A6I6JMJ5"/>
<sequence>MKSNKFRVNRILSLFIFMCSVIVLSAQSYDTSYENKIKEYTTDERFLPPMLAKMPLQKGIPSPLDHFGSIIGAPGVMHHSEEIYGYFRKLSEMSSKVKIEQIGISEEGRPINLITISSEKNIKNLKRYKDIMARLADPRNTDSKTAEKLIKEGKTIYFLNGAMHSGEMGSPEALMELSYRLIADKSEDYSNILENCIVLINPVSEPDGRDKQVDWYYRYTKDRKEYDDGFRRVAPYWGKYVYHDNNRDGLQISQEITKAIFKIYFDWHPNVMLDLHESVPLLYISTGTGPYNENIDPITVGEWQTIANHELTTFSAQGLPGVFEWAFYDGWWPGYGIWVANNHNSVGRFFETFGNAGANTYLRDISKAKFAGDLVTSREWYRPDPSTGKLYWSARNNINYTETGVLASLQYAANNKNMLLRNFYQKSVNGTNFSKINETKMFVISEEQRDPVMAAYLVNQLRRQGIEVHKVNNLKREYVILLDQPYSRFAYDLLTEQKYRADAKFPPYDAIAWTLGYMYGVDVQKYDSLKYSTDELSLVNENIVYSGKVTGDGSDFIINYKAQAPVLSGLYAAANQYNNFESEILDSVTIAGTDTLQTGSLILKGLTSKQANDWAEKYGIDLLAKNITGENSRSIQLPKIAVFHSWTNTQAEGWVRFTMEQKGIPFTSIDKDDLKNGKLKSRFDVIIIPHQGGDLSYFVNGLDDRFGPMPYTKTAEFPSHGYPDSTEDMTGGPGLDGLNNLKTFVRDGGVLVPLANSAAIIADAGIGKEVSSFSPGGLFHPGSLVSAKARNAKSPILYGYPDTFHLFKGNGKLLATEKYDRNLMVLQYGTKPLKDEVEYTGKILGQKKMEEKELNKTETEKSDTTEVKKEKEPKYVLSGMVKNEDAIVGQGAIFNVPLGKGNVVFFTFNPLNRYLNHHDSSLLWNVLINWDHL</sequence>
<dbReference type="EMBL" id="CP046401">
    <property type="protein sequence ID" value="QGY42190.1"/>
    <property type="molecule type" value="Genomic_DNA"/>
</dbReference>
<evidence type="ECO:0000256" key="4">
    <source>
        <dbReference type="ARBA" id="ARBA00022801"/>
    </source>
</evidence>
<dbReference type="GO" id="GO:0004181">
    <property type="term" value="F:metallocarboxypeptidase activity"/>
    <property type="evidence" value="ECO:0007669"/>
    <property type="project" value="InterPro"/>
</dbReference>
<evidence type="ECO:0000256" key="5">
    <source>
        <dbReference type="ARBA" id="ARBA00022833"/>
    </source>
</evidence>
<reference evidence="9 10" key="1">
    <citation type="submission" date="2019-11" db="EMBL/GenBank/DDBJ databases">
        <authorList>
            <person name="Zheng R.K."/>
            <person name="Sun C.M."/>
        </authorList>
    </citation>
    <scope>NUCLEOTIDE SEQUENCE [LARGE SCALE GENOMIC DNA]</scope>
    <source>
        <strain evidence="9 10">WC007</strain>
    </source>
</reference>
<evidence type="ECO:0000256" key="2">
    <source>
        <dbReference type="ARBA" id="ARBA00005988"/>
    </source>
</evidence>
<evidence type="ECO:0000256" key="7">
    <source>
        <dbReference type="SAM" id="SignalP"/>
    </source>
</evidence>
<feature type="chain" id="PRO_5026169027" evidence="7">
    <location>
        <begin position="26"/>
        <end position="933"/>
    </location>
</feature>
<accession>A0A6I6JMJ5</accession>
<keyword evidence="5" id="KW-0862">Zinc</keyword>
<name>A0A6I6JMJ5_9BACT</name>
<dbReference type="Gene3D" id="3.40.630.10">
    <property type="entry name" value="Zn peptidases"/>
    <property type="match status" value="1"/>
</dbReference>
<dbReference type="SUPFAM" id="SSF53187">
    <property type="entry name" value="Zn-dependent exopeptidases"/>
    <property type="match status" value="1"/>
</dbReference>
<evidence type="ECO:0000256" key="6">
    <source>
        <dbReference type="ARBA" id="ARBA00023049"/>
    </source>
</evidence>
<gene>
    <name evidence="9" type="ORF">GM418_00520</name>
</gene>
<dbReference type="KEGG" id="mcos:GM418_00520"/>
<dbReference type="InterPro" id="IPR000834">
    <property type="entry name" value="Peptidase_M14"/>
</dbReference>
<evidence type="ECO:0000256" key="3">
    <source>
        <dbReference type="ARBA" id="ARBA00022670"/>
    </source>
</evidence>
<comment type="cofactor">
    <cofactor evidence="1">
        <name>Zn(2+)</name>
        <dbReference type="ChEBI" id="CHEBI:29105"/>
    </cofactor>
</comment>
<evidence type="ECO:0000256" key="1">
    <source>
        <dbReference type="ARBA" id="ARBA00001947"/>
    </source>
</evidence>
<dbReference type="Pfam" id="PF00246">
    <property type="entry name" value="Peptidase_M14"/>
    <property type="match status" value="1"/>
</dbReference>
<protein>
    <submittedName>
        <fullName evidence="9">Peptidase</fullName>
    </submittedName>
</protein>
<keyword evidence="7" id="KW-0732">Signal</keyword>
<dbReference type="PANTHER" id="PTHR11705">
    <property type="entry name" value="PROTEASE FAMILY M14 CARBOXYPEPTIDASE A,B"/>
    <property type="match status" value="1"/>
</dbReference>
<feature type="domain" description="Peptidase M14" evidence="8">
    <location>
        <begin position="84"/>
        <end position="216"/>
    </location>
</feature>
<evidence type="ECO:0000313" key="9">
    <source>
        <dbReference type="EMBL" id="QGY42190.1"/>
    </source>
</evidence>
<keyword evidence="3" id="KW-0645">Protease</keyword>
<dbReference type="PANTHER" id="PTHR11705:SF143">
    <property type="entry name" value="SLL0236 PROTEIN"/>
    <property type="match status" value="1"/>
</dbReference>
<keyword evidence="6" id="KW-0482">Metalloprotease</keyword>
<proteinExistence type="inferred from homology"/>
<keyword evidence="4" id="KW-0378">Hydrolase</keyword>
<dbReference type="GO" id="GO:0008270">
    <property type="term" value="F:zinc ion binding"/>
    <property type="evidence" value="ECO:0007669"/>
    <property type="project" value="InterPro"/>
</dbReference>
<organism evidence="9 10">
    <name type="scientific">Maribellus comscasis</name>
    <dbReference type="NCBI Taxonomy" id="2681766"/>
    <lineage>
        <taxon>Bacteria</taxon>
        <taxon>Pseudomonadati</taxon>
        <taxon>Bacteroidota</taxon>
        <taxon>Bacteroidia</taxon>
        <taxon>Marinilabiliales</taxon>
        <taxon>Prolixibacteraceae</taxon>
        <taxon>Maribellus</taxon>
    </lineage>
</organism>